<gene>
    <name evidence="10" type="ORF">CROQUDRAFT_51694</name>
</gene>
<dbReference type="InterPro" id="IPR003846">
    <property type="entry name" value="SelO"/>
</dbReference>
<keyword evidence="7" id="KW-0067">ATP-binding</keyword>
<dbReference type="GO" id="GO:0070733">
    <property type="term" value="F:AMPylase activity"/>
    <property type="evidence" value="ECO:0007669"/>
    <property type="project" value="TreeGrafter"/>
</dbReference>
<evidence type="ECO:0000256" key="6">
    <source>
        <dbReference type="ARBA" id="ARBA00022741"/>
    </source>
</evidence>
<evidence type="ECO:0000256" key="4">
    <source>
        <dbReference type="ARBA" id="ARBA00022695"/>
    </source>
</evidence>
<evidence type="ECO:0000313" key="10">
    <source>
        <dbReference type="EMBL" id="KAG0141446.1"/>
    </source>
</evidence>
<keyword evidence="4" id="KW-0548">Nucleotidyltransferase</keyword>
<comment type="cofactor">
    <cofactor evidence="1">
        <name>Mg(2+)</name>
        <dbReference type="ChEBI" id="CHEBI:18420"/>
    </cofactor>
</comment>
<protein>
    <recommendedName>
        <fullName evidence="9">Selenoprotein O</fullName>
    </recommendedName>
</protein>
<dbReference type="GO" id="GO:0046872">
    <property type="term" value="F:metal ion binding"/>
    <property type="evidence" value="ECO:0007669"/>
    <property type="project" value="UniProtKB-KW"/>
</dbReference>
<proteinExistence type="inferred from homology"/>
<evidence type="ECO:0000256" key="3">
    <source>
        <dbReference type="ARBA" id="ARBA00022679"/>
    </source>
</evidence>
<sequence length="651" mass="72295">MPGSTRSSTSILGLPLALSPIHFLQPDLLLPSTSVLFELSKTNSKPSILRRSRPVKGAFSFVTPLPKAFPYAIKPPQDDQLTMDHIEAFLSSLEPDLDHPIHQPHLTCPDNGITATGGLTSSARSAHYKALRPTLLQISQRAAKDCLPNLDIGTEASSSARTELIQVLTGELVIGRLPGSDDNSTENPDDQLIRSKGFGPWSLAYAGHQFGHFAGQLGDGRAISIPFNLPSDTNTKPVIEIQLKGAGRTPFSRFADGLALLRSSIREHLASEFVSSLEGFPTSRSLAIISLPGLEVERERVSGAGIVARLSPSWIRIGSFELCRSREDWDGLENLLEFVGYQLFGFERSNKEGEEVLGVKVVKEVMMRNAKMVAAWQAWGFMHGVINTDNLSVLGLTIDYGPYAFMDIFDPDHVCNHSDDSGRYSYSRQPSMVKFGLEKLADSVAELVGFQLVKLSSPFSTAITDENRETWKKAGREALKEILSDYEHIYESHYLSLMRKRLGLTTADPNDLKEIVEPLLDLMADRSDYSNTIRNLSQLHSPSFLNIISTPTFSSLGTSKDWTNWINKYKTRIELEGEDKEKWEINMKSFNPEFILRQWVLEEIISNVNLLNDVMNLINNQNNQSSGNDKEDWLCGIGPKALIGFQCSCSS</sequence>
<dbReference type="PANTHER" id="PTHR32057:SF14">
    <property type="entry name" value="PROTEIN ADENYLYLTRANSFERASE SELO, MITOCHONDRIAL"/>
    <property type="match status" value="1"/>
</dbReference>
<dbReference type="GO" id="GO:0005524">
    <property type="term" value="F:ATP binding"/>
    <property type="evidence" value="ECO:0007669"/>
    <property type="project" value="UniProtKB-KW"/>
</dbReference>
<reference evidence="10" key="1">
    <citation type="submission" date="2013-11" db="EMBL/GenBank/DDBJ databases">
        <title>Genome sequence of the fusiform rust pathogen reveals effectors for host alternation and coevolution with pine.</title>
        <authorList>
            <consortium name="DOE Joint Genome Institute"/>
            <person name="Smith K."/>
            <person name="Pendleton A."/>
            <person name="Kubisiak T."/>
            <person name="Anderson C."/>
            <person name="Salamov A."/>
            <person name="Aerts A."/>
            <person name="Riley R."/>
            <person name="Clum A."/>
            <person name="Lindquist E."/>
            <person name="Ence D."/>
            <person name="Campbell M."/>
            <person name="Kronenberg Z."/>
            <person name="Feau N."/>
            <person name="Dhillon B."/>
            <person name="Hamelin R."/>
            <person name="Burleigh J."/>
            <person name="Smith J."/>
            <person name="Yandell M."/>
            <person name="Nelson C."/>
            <person name="Grigoriev I."/>
            <person name="Davis J."/>
        </authorList>
    </citation>
    <scope>NUCLEOTIDE SEQUENCE</scope>
    <source>
        <strain evidence="10">G11</strain>
    </source>
</reference>
<keyword evidence="11" id="KW-1185">Reference proteome</keyword>
<keyword evidence="8" id="KW-0460">Magnesium</keyword>
<keyword evidence="5" id="KW-0479">Metal-binding</keyword>
<evidence type="ECO:0000256" key="5">
    <source>
        <dbReference type="ARBA" id="ARBA00022723"/>
    </source>
</evidence>
<dbReference type="AlphaFoldDB" id="A0A9P6N7Q4"/>
<organism evidence="10 11">
    <name type="scientific">Cronartium quercuum f. sp. fusiforme G11</name>
    <dbReference type="NCBI Taxonomy" id="708437"/>
    <lineage>
        <taxon>Eukaryota</taxon>
        <taxon>Fungi</taxon>
        <taxon>Dikarya</taxon>
        <taxon>Basidiomycota</taxon>
        <taxon>Pucciniomycotina</taxon>
        <taxon>Pucciniomycetes</taxon>
        <taxon>Pucciniales</taxon>
        <taxon>Coleosporiaceae</taxon>
        <taxon>Cronartium</taxon>
    </lineage>
</organism>
<dbReference type="GO" id="GO:0005739">
    <property type="term" value="C:mitochondrion"/>
    <property type="evidence" value="ECO:0007669"/>
    <property type="project" value="TreeGrafter"/>
</dbReference>
<evidence type="ECO:0000256" key="7">
    <source>
        <dbReference type="ARBA" id="ARBA00022840"/>
    </source>
</evidence>
<name>A0A9P6N7Q4_9BASI</name>
<dbReference type="EMBL" id="MU167386">
    <property type="protein sequence ID" value="KAG0141446.1"/>
    <property type="molecule type" value="Genomic_DNA"/>
</dbReference>
<keyword evidence="6" id="KW-0547">Nucleotide-binding</keyword>
<evidence type="ECO:0000313" key="11">
    <source>
        <dbReference type="Proteomes" id="UP000886653"/>
    </source>
</evidence>
<dbReference type="Pfam" id="PF02696">
    <property type="entry name" value="SelO"/>
    <property type="match status" value="1"/>
</dbReference>
<comment type="similarity">
    <text evidence="2">Belongs to the SELO family.</text>
</comment>
<evidence type="ECO:0000256" key="8">
    <source>
        <dbReference type="ARBA" id="ARBA00022842"/>
    </source>
</evidence>
<dbReference type="PANTHER" id="PTHR32057">
    <property type="entry name" value="PROTEIN ADENYLYLTRANSFERASE SELO, MITOCHONDRIAL"/>
    <property type="match status" value="1"/>
</dbReference>
<keyword evidence="3" id="KW-0808">Transferase</keyword>
<evidence type="ECO:0000256" key="1">
    <source>
        <dbReference type="ARBA" id="ARBA00001946"/>
    </source>
</evidence>
<dbReference type="OrthoDB" id="10254721at2759"/>
<comment type="caution">
    <text evidence="10">The sequence shown here is derived from an EMBL/GenBank/DDBJ whole genome shotgun (WGS) entry which is preliminary data.</text>
</comment>
<evidence type="ECO:0000256" key="2">
    <source>
        <dbReference type="ARBA" id="ARBA00009747"/>
    </source>
</evidence>
<dbReference type="Proteomes" id="UP000886653">
    <property type="component" value="Unassembled WGS sequence"/>
</dbReference>
<accession>A0A9P6N7Q4</accession>
<evidence type="ECO:0000256" key="9">
    <source>
        <dbReference type="ARBA" id="ARBA00031547"/>
    </source>
</evidence>